<dbReference type="Gene3D" id="3.40.1110.10">
    <property type="entry name" value="Calcium-transporting ATPase, cytoplasmic domain N"/>
    <property type="match status" value="1"/>
</dbReference>
<feature type="transmembrane region" description="Helical" evidence="12">
    <location>
        <begin position="744"/>
        <end position="763"/>
    </location>
</feature>
<comment type="caution">
    <text evidence="14">The sequence shown here is derived from an EMBL/GenBank/DDBJ whole genome shotgun (WGS) entry which is preliminary data.</text>
</comment>
<dbReference type="SMART" id="SM00831">
    <property type="entry name" value="Cation_ATPase_N"/>
    <property type="match status" value="1"/>
</dbReference>
<dbReference type="GO" id="GO:0006883">
    <property type="term" value="P:intracellular sodium ion homeostasis"/>
    <property type="evidence" value="ECO:0007669"/>
    <property type="project" value="TreeGrafter"/>
</dbReference>
<evidence type="ECO:0000256" key="10">
    <source>
        <dbReference type="ARBA" id="ARBA00023136"/>
    </source>
</evidence>
<dbReference type="SUPFAM" id="SSF81653">
    <property type="entry name" value="Calcium ATPase, transduction domain A"/>
    <property type="match status" value="1"/>
</dbReference>
<dbReference type="InterPro" id="IPR023299">
    <property type="entry name" value="ATPase_P-typ_cyto_dom_N"/>
</dbReference>
<dbReference type="Gene3D" id="1.20.1110.10">
    <property type="entry name" value="Calcium-transporting ATPase, transmembrane domain"/>
    <property type="match status" value="1"/>
</dbReference>
<dbReference type="OrthoDB" id="9763278at2"/>
<evidence type="ECO:0000256" key="9">
    <source>
        <dbReference type="ARBA" id="ARBA00022989"/>
    </source>
</evidence>
<dbReference type="PANTHER" id="PTHR43294">
    <property type="entry name" value="SODIUM/POTASSIUM-TRANSPORTING ATPASE SUBUNIT ALPHA"/>
    <property type="match status" value="1"/>
</dbReference>
<dbReference type="Proteomes" id="UP000315369">
    <property type="component" value="Unassembled WGS sequence"/>
</dbReference>
<dbReference type="GO" id="GO:0012505">
    <property type="term" value="C:endomembrane system"/>
    <property type="evidence" value="ECO:0007669"/>
    <property type="project" value="UniProtKB-SubCell"/>
</dbReference>
<dbReference type="InterPro" id="IPR006068">
    <property type="entry name" value="ATPase_P-typ_cation-transptr_C"/>
</dbReference>
<evidence type="ECO:0000313" key="15">
    <source>
        <dbReference type="Proteomes" id="UP000315369"/>
    </source>
</evidence>
<dbReference type="GO" id="GO:0005886">
    <property type="term" value="C:plasma membrane"/>
    <property type="evidence" value="ECO:0007669"/>
    <property type="project" value="TreeGrafter"/>
</dbReference>
<name>A0A540X9B9_9BACT</name>
<dbReference type="GO" id="GO:0016887">
    <property type="term" value="F:ATP hydrolysis activity"/>
    <property type="evidence" value="ECO:0007669"/>
    <property type="project" value="InterPro"/>
</dbReference>
<feature type="transmembrane region" description="Helical" evidence="12">
    <location>
        <begin position="703"/>
        <end position="724"/>
    </location>
</feature>
<reference evidence="14 15" key="1">
    <citation type="submission" date="2019-06" db="EMBL/GenBank/DDBJ databases">
        <authorList>
            <person name="Livingstone P."/>
            <person name="Whitworth D."/>
        </authorList>
    </citation>
    <scope>NUCLEOTIDE SEQUENCE [LARGE SCALE GENOMIC DNA]</scope>
    <source>
        <strain evidence="14 15">AM401</strain>
    </source>
</reference>
<evidence type="ECO:0000256" key="6">
    <source>
        <dbReference type="ARBA" id="ARBA00022840"/>
    </source>
</evidence>
<feature type="domain" description="Cation-transporting P-type ATPase N-terminal" evidence="13">
    <location>
        <begin position="22"/>
        <end position="95"/>
    </location>
</feature>
<keyword evidence="5" id="KW-0547">Nucleotide-binding</keyword>
<keyword evidence="3" id="KW-0597">Phosphoprotein</keyword>
<evidence type="ECO:0000256" key="7">
    <source>
        <dbReference type="ARBA" id="ARBA00022842"/>
    </source>
</evidence>
<dbReference type="InterPro" id="IPR050510">
    <property type="entry name" value="Cation_transp_ATPase_P-type"/>
</dbReference>
<evidence type="ECO:0000256" key="12">
    <source>
        <dbReference type="SAM" id="Phobius"/>
    </source>
</evidence>
<feature type="transmembrane region" description="Helical" evidence="12">
    <location>
        <begin position="78"/>
        <end position="94"/>
    </location>
</feature>
<dbReference type="AlphaFoldDB" id="A0A540X9B9"/>
<dbReference type="InterPro" id="IPR036412">
    <property type="entry name" value="HAD-like_sf"/>
</dbReference>
<dbReference type="InterPro" id="IPR018303">
    <property type="entry name" value="ATPase_P-typ_P_site"/>
</dbReference>
<keyword evidence="9 12" id="KW-1133">Transmembrane helix</keyword>
<dbReference type="NCBIfam" id="TIGR01494">
    <property type="entry name" value="ATPase_P-type"/>
    <property type="match status" value="2"/>
</dbReference>
<keyword evidence="10 12" id="KW-0472">Membrane</keyword>
<feature type="transmembrane region" description="Helical" evidence="12">
    <location>
        <begin position="289"/>
        <end position="314"/>
    </location>
</feature>
<dbReference type="PROSITE" id="PS00154">
    <property type="entry name" value="ATPASE_E1_E2"/>
    <property type="match status" value="1"/>
</dbReference>
<comment type="similarity">
    <text evidence="2">Belongs to the cation transport ATPase (P-type) (TC 3.A.3) family. Type IIA subfamily.</text>
</comment>
<dbReference type="SUPFAM" id="SSF81665">
    <property type="entry name" value="Calcium ATPase, transmembrane domain M"/>
    <property type="match status" value="1"/>
</dbReference>
<dbReference type="Pfam" id="PF08282">
    <property type="entry name" value="Hydrolase_3"/>
    <property type="match status" value="1"/>
</dbReference>
<dbReference type="FunFam" id="3.40.50.1000:FF:000001">
    <property type="entry name" value="Phospholipid-transporting ATPase IC"/>
    <property type="match status" value="1"/>
</dbReference>
<evidence type="ECO:0000256" key="5">
    <source>
        <dbReference type="ARBA" id="ARBA00022741"/>
    </source>
</evidence>
<dbReference type="SUPFAM" id="SSF56784">
    <property type="entry name" value="HAD-like"/>
    <property type="match status" value="1"/>
</dbReference>
<dbReference type="PANTHER" id="PTHR43294:SF20">
    <property type="entry name" value="P-TYPE ATPASE"/>
    <property type="match status" value="1"/>
</dbReference>
<feature type="region of interest" description="Disordered" evidence="11">
    <location>
        <begin position="918"/>
        <end position="951"/>
    </location>
</feature>
<dbReference type="PRINTS" id="PR00120">
    <property type="entry name" value="HATPASE"/>
</dbReference>
<keyword evidence="4 12" id="KW-0812">Transmembrane</keyword>
<dbReference type="InterPro" id="IPR023298">
    <property type="entry name" value="ATPase_P-typ_TM_dom_sf"/>
</dbReference>
<dbReference type="Pfam" id="PF13246">
    <property type="entry name" value="Cation_ATPase"/>
    <property type="match status" value="1"/>
</dbReference>
<dbReference type="FunFam" id="2.70.150.10:FF:000160">
    <property type="entry name" value="Sarcoplasmic/endoplasmic reticulum calcium ATPase 1"/>
    <property type="match status" value="1"/>
</dbReference>
<evidence type="ECO:0000313" key="14">
    <source>
        <dbReference type="EMBL" id="TQF17789.1"/>
    </source>
</evidence>
<feature type="transmembrane region" description="Helical" evidence="12">
    <location>
        <begin position="262"/>
        <end position="283"/>
    </location>
</feature>
<dbReference type="InterPro" id="IPR001757">
    <property type="entry name" value="P_typ_ATPase"/>
</dbReference>
<keyword evidence="7" id="KW-0460">Magnesium</keyword>
<evidence type="ECO:0000256" key="8">
    <source>
        <dbReference type="ARBA" id="ARBA00022967"/>
    </source>
</evidence>
<dbReference type="Pfam" id="PF00690">
    <property type="entry name" value="Cation_ATPase_N"/>
    <property type="match status" value="1"/>
</dbReference>
<dbReference type="GO" id="GO:1990573">
    <property type="term" value="P:potassium ion import across plasma membrane"/>
    <property type="evidence" value="ECO:0007669"/>
    <property type="project" value="TreeGrafter"/>
</dbReference>
<evidence type="ECO:0000259" key="13">
    <source>
        <dbReference type="SMART" id="SM00831"/>
    </source>
</evidence>
<dbReference type="InterPro" id="IPR008250">
    <property type="entry name" value="ATPase_P-typ_transduc_dom_A_sf"/>
</dbReference>
<dbReference type="GO" id="GO:0005391">
    <property type="term" value="F:P-type sodium:potassium-exchanging transporter activity"/>
    <property type="evidence" value="ECO:0007669"/>
    <property type="project" value="TreeGrafter"/>
</dbReference>
<dbReference type="Gene3D" id="3.40.50.1000">
    <property type="entry name" value="HAD superfamily/HAD-like"/>
    <property type="match status" value="1"/>
</dbReference>
<dbReference type="PRINTS" id="PR00119">
    <property type="entry name" value="CATATPASE"/>
</dbReference>
<evidence type="ECO:0000256" key="11">
    <source>
        <dbReference type="SAM" id="MobiDB-lite"/>
    </source>
</evidence>
<protein>
    <submittedName>
        <fullName evidence="14">HAD-IC family P-type ATPase</fullName>
    </submittedName>
</protein>
<dbReference type="GO" id="GO:0036376">
    <property type="term" value="P:sodium ion export across plasma membrane"/>
    <property type="evidence" value="ECO:0007669"/>
    <property type="project" value="TreeGrafter"/>
</dbReference>
<dbReference type="GO" id="GO:1902600">
    <property type="term" value="P:proton transmembrane transport"/>
    <property type="evidence" value="ECO:0007669"/>
    <property type="project" value="TreeGrafter"/>
</dbReference>
<dbReference type="SFLD" id="SFLDG00002">
    <property type="entry name" value="C1.7:_P-type_atpase_like"/>
    <property type="match status" value="1"/>
</dbReference>
<accession>A0A540X9B9</accession>
<evidence type="ECO:0000256" key="1">
    <source>
        <dbReference type="ARBA" id="ARBA00004127"/>
    </source>
</evidence>
<dbReference type="Pfam" id="PF00122">
    <property type="entry name" value="E1-E2_ATPase"/>
    <property type="match status" value="1"/>
</dbReference>
<dbReference type="FunFam" id="3.40.50.1000:FF:000028">
    <property type="entry name" value="Calcium-transporting P-type ATPase, putative"/>
    <property type="match status" value="1"/>
</dbReference>
<evidence type="ECO:0000256" key="2">
    <source>
        <dbReference type="ARBA" id="ARBA00005675"/>
    </source>
</evidence>
<gene>
    <name evidence="14" type="ORF">FJV41_01165</name>
</gene>
<evidence type="ECO:0000256" key="3">
    <source>
        <dbReference type="ARBA" id="ARBA00022553"/>
    </source>
</evidence>
<keyword evidence="8" id="KW-1278">Translocase</keyword>
<dbReference type="SFLD" id="SFLDF00027">
    <property type="entry name" value="p-type_atpase"/>
    <property type="match status" value="1"/>
</dbReference>
<dbReference type="SFLD" id="SFLDS00003">
    <property type="entry name" value="Haloacid_Dehalogenase"/>
    <property type="match status" value="1"/>
</dbReference>
<sequence length="951" mass="100830">MHEPPPAASGEDGRASSRGAVPWHALPPERVFEQLESGAEGLTDEQARERLMRHGPNVLERQKGEGPLRLLWRQVNSPFIWVLIVSAVLAVVMGKVTDGLVVAAVVVLNTVIGFVQEFRAGKAIEALSRMVPENATVVRAGDKRAVPAAELVPGDVVEIASGDKVPADMRLVSSRNLQIEEAALTGESVPASKQPLPVEEDAELGDRTSVVFGGTLVTSGAARAVVVATGGATELGRISEMLRGATDLQTPLTKALATIAKVITGAILVVSVLLLGVGLWRGYDLSEAVVVAITLAVAAIPEGLPAIVTIALAIGVQRMAARRAVIRKLPAVETLGSTTVICSDKTGTLTRNEMTVQALWTPTGRYTVTGVGYAPRGELRRDGPPLSALLVPEDVRELLLAGALCNDAALHGQGGDWRMTGDPTEGALVVAAEKAGLGVDEARARFHRLDAIPFESESQFMATLHEDARGGRVLLLKGAPEVVLARCAPDGAASNEAVLEEVERLARRGMRVLAVASRELAETRDTLALEDAEGGLELLGLEGMMDPPREEAIEAVRACHEAGIVVKMITGDHLATAEAIGARLGLHEPGTPGVAGARLGALDDEALADVAERTNVFARVAPEHKLRLVRALQQRRHVVAMTGDGVNDAPALKQANIGVAMGITGTAVSKEAADIVLTDDNFASIAAAVEEGRRVYDNLIKSLAFVLPTNLGLALILLCGVAFFPIQDFGGGPVPLMAMLPTQLLWINLVATVSLALPLAFEARESDVMRRRPRDPDAPVLSHFIVMRTGLVALLMAAGAIGLFLWEYAHEVPDVGHARALAEAQTMAVNTVISFQIFYMVMCRTLTGSLRKVGLFSNPSVFMGIGALVLLQLAFMYVPFMRRIFGTAPLSLEAIGLSVLVGAVVVPAVGLEKWLRGRKDGGPVERSRSRPRSREDEEHTPPPGTHERLPA</sequence>
<dbReference type="InterPro" id="IPR044492">
    <property type="entry name" value="P_typ_ATPase_HD_dom"/>
</dbReference>
<dbReference type="GO" id="GO:0030007">
    <property type="term" value="P:intracellular potassium ion homeostasis"/>
    <property type="evidence" value="ECO:0007669"/>
    <property type="project" value="TreeGrafter"/>
</dbReference>
<organism evidence="14 15">
    <name type="scientific">Myxococcus llanfairpwllgwyngyllgogerychwyrndrobwllllantysiliogogogochensis</name>
    <dbReference type="NCBI Taxonomy" id="2590453"/>
    <lineage>
        <taxon>Bacteria</taxon>
        <taxon>Pseudomonadati</taxon>
        <taxon>Myxococcota</taxon>
        <taxon>Myxococcia</taxon>
        <taxon>Myxococcales</taxon>
        <taxon>Cystobacterineae</taxon>
        <taxon>Myxococcaceae</taxon>
        <taxon>Myxococcus</taxon>
    </lineage>
</organism>
<dbReference type="RefSeq" id="WP_141640510.1">
    <property type="nucleotide sequence ID" value="NZ_VIFM01000003.1"/>
</dbReference>
<feature type="transmembrane region" description="Helical" evidence="12">
    <location>
        <begin position="100"/>
        <end position="120"/>
    </location>
</feature>
<comment type="subcellular location">
    <subcellularLocation>
        <location evidence="1">Endomembrane system</location>
        <topology evidence="1">Multi-pass membrane protein</topology>
    </subcellularLocation>
</comment>
<dbReference type="InterPro" id="IPR004014">
    <property type="entry name" value="ATPase_P-typ_cation-transptr_N"/>
</dbReference>
<keyword evidence="6" id="KW-0067">ATP-binding</keyword>
<dbReference type="Pfam" id="PF00689">
    <property type="entry name" value="Cation_ATPase_C"/>
    <property type="match status" value="1"/>
</dbReference>
<keyword evidence="15" id="KW-1185">Reference proteome</keyword>
<dbReference type="SUPFAM" id="SSF81660">
    <property type="entry name" value="Metal cation-transporting ATPase, ATP-binding domain N"/>
    <property type="match status" value="1"/>
</dbReference>
<dbReference type="Gene3D" id="2.70.150.10">
    <property type="entry name" value="Calcium-transporting ATPase, cytoplasmic transduction domain A"/>
    <property type="match status" value="1"/>
</dbReference>
<dbReference type="InterPro" id="IPR023214">
    <property type="entry name" value="HAD_sf"/>
</dbReference>
<feature type="region of interest" description="Disordered" evidence="11">
    <location>
        <begin position="1"/>
        <end position="20"/>
    </location>
</feature>
<evidence type="ECO:0000256" key="4">
    <source>
        <dbReference type="ARBA" id="ARBA00022692"/>
    </source>
</evidence>
<dbReference type="InterPro" id="IPR059000">
    <property type="entry name" value="ATPase_P-type_domA"/>
</dbReference>
<dbReference type="EMBL" id="VIFM01000003">
    <property type="protein sequence ID" value="TQF17789.1"/>
    <property type="molecule type" value="Genomic_DNA"/>
</dbReference>
<dbReference type="GO" id="GO:0005524">
    <property type="term" value="F:ATP binding"/>
    <property type="evidence" value="ECO:0007669"/>
    <property type="project" value="UniProtKB-KW"/>
</dbReference>
<feature type="transmembrane region" description="Helical" evidence="12">
    <location>
        <begin position="784"/>
        <end position="806"/>
    </location>
</feature>
<feature type="transmembrane region" description="Helical" evidence="12">
    <location>
        <begin position="826"/>
        <end position="843"/>
    </location>
</feature>
<proteinExistence type="inferred from homology"/>
<feature type="transmembrane region" description="Helical" evidence="12">
    <location>
        <begin position="855"/>
        <end position="878"/>
    </location>
</feature>
<feature type="transmembrane region" description="Helical" evidence="12">
    <location>
        <begin position="890"/>
        <end position="911"/>
    </location>
</feature>